<dbReference type="EMBL" id="CP017755">
    <property type="protein sequence ID" value="AOZ08804.1"/>
    <property type="molecule type" value="Genomic_DNA"/>
</dbReference>
<feature type="transmembrane region" description="Helical" evidence="5">
    <location>
        <begin position="378"/>
        <end position="400"/>
    </location>
</feature>
<gene>
    <name evidence="7" type="ORF">BKK80_23180</name>
</gene>
<dbReference type="InterPro" id="IPR011701">
    <property type="entry name" value="MFS"/>
</dbReference>
<evidence type="ECO:0000256" key="4">
    <source>
        <dbReference type="ARBA" id="ARBA00023136"/>
    </source>
</evidence>
<dbReference type="InterPro" id="IPR005829">
    <property type="entry name" value="Sugar_transporter_CS"/>
</dbReference>
<dbReference type="InterPro" id="IPR020846">
    <property type="entry name" value="MFS_dom"/>
</dbReference>
<feature type="transmembrane region" description="Helical" evidence="5">
    <location>
        <begin position="412"/>
        <end position="430"/>
    </location>
</feature>
<sequence>MDIRQAIHDRPMRWPQIAVVAICIMLTMIDGYEIIVMPFVMPHLAKAWGLGPVEVGYLLSASVLGMAIGAVVISPLADRIGRRAHILLCLLLISGGMLLSASAQRLDELIMCRAFAGLFIGGVIASINVLVSEYSSEKRRGVVMGLYGIGLPLGSALAGSAIAPLVAHFGWRGPLACGGLLTLAMAAIVFPLLPESVEYLIERRPRRALEKYNRIAAWLGYAPARELPAPARRGDGPAVAAALRAIFGQAMLRRTACLWLGYAGLIAAFYFANTWTAKLIADASGDAALGVHVGMLIMIGGVAGALVFAALSLRLPPLLVTALILLAGAAVFSLYAACFRQLDVAVPLSMLVGLCASGGVAAFYAVSPSLYPAFVRGTAVGLMLGFGRAVSVLVPVWTGYMLTFGWTPAQLYRLYGGVLAVAAVFVLLLARSGRAAASQADPVGLA</sequence>
<feature type="transmembrane region" description="Helical" evidence="5">
    <location>
        <begin position="344"/>
        <end position="366"/>
    </location>
</feature>
<feature type="transmembrane region" description="Helical" evidence="5">
    <location>
        <begin position="55"/>
        <end position="77"/>
    </location>
</feature>
<feature type="transmembrane region" description="Helical" evidence="5">
    <location>
        <begin position="287"/>
        <end position="311"/>
    </location>
</feature>
<reference evidence="7 8" key="1">
    <citation type="submission" date="2016-10" db="EMBL/GenBank/DDBJ databases">
        <title>Complete genome sequences of three Cupriavidus strains isolated from various Malaysian environments.</title>
        <authorList>
            <person name="Abdullah A.A.-A."/>
            <person name="Shafie N.A.H."/>
            <person name="Lau N.S."/>
        </authorList>
    </citation>
    <scope>NUCLEOTIDE SEQUENCE [LARGE SCALE GENOMIC DNA]</scope>
    <source>
        <strain evidence="7 8">USMAA1020</strain>
    </source>
</reference>
<keyword evidence="4 5" id="KW-0472">Membrane</keyword>
<feature type="transmembrane region" description="Helical" evidence="5">
    <location>
        <begin position="173"/>
        <end position="193"/>
    </location>
</feature>
<evidence type="ECO:0000256" key="5">
    <source>
        <dbReference type="SAM" id="Phobius"/>
    </source>
</evidence>
<dbReference type="Proteomes" id="UP000177515">
    <property type="component" value="Chromosome 2"/>
</dbReference>
<comment type="subcellular location">
    <subcellularLocation>
        <location evidence="1">Membrane</location>
        <topology evidence="1">Multi-pass membrane protein</topology>
    </subcellularLocation>
</comment>
<feature type="domain" description="Major facilitator superfamily (MFS) profile" evidence="6">
    <location>
        <begin position="19"/>
        <end position="434"/>
    </location>
</feature>
<dbReference type="PANTHER" id="PTHR23508">
    <property type="entry name" value="CARBOXYLIC ACID TRANSPORTER PROTEIN HOMOLOG"/>
    <property type="match status" value="1"/>
</dbReference>
<dbReference type="Gene3D" id="1.20.1250.20">
    <property type="entry name" value="MFS general substrate transporter like domains"/>
    <property type="match status" value="1"/>
</dbReference>
<evidence type="ECO:0000313" key="7">
    <source>
        <dbReference type="EMBL" id="AOZ08804.1"/>
    </source>
</evidence>
<dbReference type="SUPFAM" id="SSF103473">
    <property type="entry name" value="MFS general substrate transporter"/>
    <property type="match status" value="1"/>
</dbReference>
<dbReference type="Pfam" id="PF07690">
    <property type="entry name" value="MFS_1"/>
    <property type="match status" value="1"/>
</dbReference>
<protein>
    <recommendedName>
        <fullName evidence="6">Major facilitator superfamily (MFS) profile domain-containing protein</fullName>
    </recommendedName>
</protein>
<dbReference type="PROSITE" id="PS00217">
    <property type="entry name" value="SUGAR_TRANSPORT_2"/>
    <property type="match status" value="1"/>
</dbReference>
<evidence type="ECO:0000256" key="3">
    <source>
        <dbReference type="ARBA" id="ARBA00022989"/>
    </source>
</evidence>
<evidence type="ECO:0000259" key="6">
    <source>
        <dbReference type="PROSITE" id="PS50850"/>
    </source>
</evidence>
<name>A0ABM6FAX1_9BURK</name>
<feature type="transmembrane region" description="Helical" evidence="5">
    <location>
        <begin position="318"/>
        <end position="338"/>
    </location>
</feature>
<evidence type="ECO:0000256" key="1">
    <source>
        <dbReference type="ARBA" id="ARBA00004141"/>
    </source>
</evidence>
<organism evidence="7 8">
    <name type="scientific">Cupriavidus malaysiensis</name>
    <dbReference type="NCBI Taxonomy" id="367825"/>
    <lineage>
        <taxon>Bacteria</taxon>
        <taxon>Pseudomonadati</taxon>
        <taxon>Pseudomonadota</taxon>
        <taxon>Betaproteobacteria</taxon>
        <taxon>Burkholderiales</taxon>
        <taxon>Burkholderiaceae</taxon>
        <taxon>Cupriavidus</taxon>
    </lineage>
</organism>
<dbReference type="RefSeq" id="WP_071016710.1">
    <property type="nucleotide sequence ID" value="NZ_CP017755.1"/>
</dbReference>
<feature type="transmembrane region" description="Helical" evidence="5">
    <location>
        <begin position="84"/>
        <end position="102"/>
    </location>
</feature>
<proteinExistence type="predicted"/>
<evidence type="ECO:0000313" key="8">
    <source>
        <dbReference type="Proteomes" id="UP000177515"/>
    </source>
</evidence>
<dbReference type="PANTHER" id="PTHR23508:SF10">
    <property type="entry name" value="CARBOXYLIC ACID TRANSPORTER PROTEIN HOMOLOG"/>
    <property type="match status" value="1"/>
</dbReference>
<feature type="transmembrane region" description="Helical" evidence="5">
    <location>
        <begin position="143"/>
        <end position="167"/>
    </location>
</feature>
<evidence type="ECO:0000256" key="2">
    <source>
        <dbReference type="ARBA" id="ARBA00022692"/>
    </source>
</evidence>
<accession>A0ABM6FAX1</accession>
<feature type="transmembrane region" description="Helical" evidence="5">
    <location>
        <begin position="114"/>
        <end position="131"/>
    </location>
</feature>
<keyword evidence="2 5" id="KW-0812">Transmembrane</keyword>
<dbReference type="PROSITE" id="PS50850">
    <property type="entry name" value="MFS"/>
    <property type="match status" value="1"/>
</dbReference>
<feature type="transmembrane region" description="Helical" evidence="5">
    <location>
        <begin position="256"/>
        <end position="275"/>
    </location>
</feature>
<feature type="transmembrane region" description="Helical" evidence="5">
    <location>
        <begin position="12"/>
        <end position="35"/>
    </location>
</feature>
<dbReference type="InterPro" id="IPR036259">
    <property type="entry name" value="MFS_trans_sf"/>
</dbReference>
<keyword evidence="3 5" id="KW-1133">Transmembrane helix</keyword>
<keyword evidence="8" id="KW-1185">Reference proteome</keyword>